<keyword evidence="3" id="KW-1185">Reference proteome</keyword>
<evidence type="ECO:0000313" key="3">
    <source>
        <dbReference type="Proteomes" id="UP001165367"/>
    </source>
</evidence>
<dbReference type="InterPro" id="IPR012910">
    <property type="entry name" value="Plug_dom"/>
</dbReference>
<reference evidence="2" key="1">
    <citation type="submission" date="2022-01" db="EMBL/GenBank/DDBJ databases">
        <authorList>
            <person name="Jo J.-H."/>
            <person name="Im W.-T."/>
        </authorList>
    </citation>
    <scope>NUCLEOTIDE SEQUENCE</scope>
    <source>
        <strain evidence="2">NA20</strain>
    </source>
</reference>
<dbReference type="Pfam" id="PF07715">
    <property type="entry name" value="Plug"/>
    <property type="match status" value="1"/>
</dbReference>
<sequence>MRTSYIILILSLLHATASGQCGIAYSPKSDREGREALAKNCKPIGNRLWITARDENINSVGDLPKPRGDISGKATIRIRCVPTVQESAPLMVIDGEISFLDLKSVDVNSIGSIEILKGEKATALYGSRGVNGVICITTIPKKAHTFQILDNEDDSGLNAATVTFVGDKHDSIRLMADDKGRLQVGTLKPGVEYNMHVSAAGYQDFAVCYKLSKDTMSTYRLLRDVKENEEIIVSSKTICRLRRLTQQISSVCNGDLIRKEDPIATITTNSMSADRSTIFPNPVRRGMRFKVELHADDALPKQVQVFNLSGALLSKQIYVPVKGINLIDVPMASQWAAGLYTVLVTDQKGKLYLQSKLLIQ</sequence>
<evidence type="ECO:0000313" key="2">
    <source>
        <dbReference type="EMBL" id="MCG2617306.1"/>
    </source>
</evidence>
<feature type="domain" description="TonB-dependent receptor plug" evidence="1">
    <location>
        <begin position="70"/>
        <end position="133"/>
    </location>
</feature>
<dbReference type="Proteomes" id="UP001165367">
    <property type="component" value="Unassembled WGS sequence"/>
</dbReference>
<proteinExistence type="predicted"/>
<comment type="caution">
    <text evidence="2">The sequence shown here is derived from an EMBL/GenBank/DDBJ whole genome shotgun (WGS) entry which is preliminary data.</text>
</comment>
<dbReference type="Gene3D" id="2.170.130.10">
    <property type="entry name" value="TonB-dependent receptor, plug domain"/>
    <property type="match status" value="1"/>
</dbReference>
<dbReference type="InterPro" id="IPR037066">
    <property type="entry name" value="Plug_dom_sf"/>
</dbReference>
<name>A0ABS9KYB2_9BACT</name>
<dbReference type="EMBL" id="JAKLTR010000019">
    <property type="protein sequence ID" value="MCG2617306.1"/>
    <property type="molecule type" value="Genomic_DNA"/>
</dbReference>
<organism evidence="2 3">
    <name type="scientific">Terrimonas ginsenosidimutans</name>
    <dbReference type="NCBI Taxonomy" id="2908004"/>
    <lineage>
        <taxon>Bacteria</taxon>
        <taxon>Pseudomonadati</taxon>
        <taxon>Bacteroidota</taxon>
        <taxon>Chitinophagia</taxon>
        <taxon>Chitinophagales</taxon>
        <taxon>Chitinophagaceae</taxon>
        <taxon>Terrimonas</taxon>
    </lineage>
</organism>
<dbReference type="InterPro" id="IPR026444">
    <property type="entry name" value="Secre_tail"/>
</dbReference>
<protein>
    <submittedName>
        <fullName evidence="2">T9SS type A sorting domain-containing protein</fullName>
    </submittedName>
</protein>
<gene>
    <name evidence="2" type="ORF">LZZ85_23620</name>
</gene>
<evidence type="ECO:0000259" key="1">
    <source>
        <dbReference type="Pfam" id="PF07715"/>
    </source>
</evidence>
<dbReference type="SUPFAM" id="SSF56935">
    <property type="entry name" value="Porins"/>
    <property type="match status" value="1"/>
</dbReference>
<dbReference type="NCBIfam" id="TIGR04183">
    <property type="entry name" value="Por_Secre_tail"/>
    <property type="match status" value="1"/>
</dbReference>
<accession>A0ABS9KYB2</accession>
<dbReference type="RefSeq" id="WP_237875941.1">
    <property type="nucleotide sequence ID" value="NZ_JAKLTR010000019.1"/>
</dbReference>